<dbReference type="EMBL" id="JALIEA010000016">
    <property type="protein sequence ID" value="MCJ7859114.1"/>
    <property type="molecule type" value="Genomic_DNA"/>
</dbReference>
<evidence type="ECO:0000256" key="2">
    <source>
        <dbReference type="SAM" id="SignalP"/>
    </source>
</evidence>
<keyword evidence="2" id="KW-0732">Signal</keyword>
<name>A0A9X1WH87_9CORY</name>
<evidence type="ECO:0000256" key="1">
    <source>
        <dbReference type="SAM" id="MobiDB-lite"/>
    </source>
</evidence>
<gene>
    <name evidence="3" type="ORF">MUN33_10385</name>
</gene>
<evidence type="ECO:0008006" key="5">
    <source>
        <dbReference type="Google" id="ProtNLM"/>
    </source>
</evidence>
<dbReference type="PROSITE" id="PS51257">
    <property type="entry name" value="PROKAR_LIPOPROTEIN"/>
    <property type="match status" value="1"/>
</dbReference>
<evidence type="ECO:0000313" key="4">
    <source>
        <dbReference type="Proteomes" id="UP001139207"/>
    </source>
</evidence>
<dbReference type="AlphaFoldDB" id="A0A9X1WH87"/>
<comment type="caution">
    <text evidence="3">The sequence shown here is derived from an EMBL/GenBank/DDBJ whole genome shotgun (WGS) entry which is preliminary data.</text>
</comment>
<protein>
    <recommendedName>
        <fullName evidence="5">DUF5642 domain-containing protein</fullName>
    </recommendedName>
</protein>
<dbReference type="Proteomes" id="UP001139207">
    <property type="component" value="Unassembled WGS sequence"/>
</dbReference>
<feature type="chain" id="PRO_5040934988" description="DUF5642 domain-containing protein" evidence="2">
    <location>
        <begin position="27"/>
        <end position="243"/>
    </location>
</feature>
<organism evidence="3 4">
    <name type="scientific">Corynebacterium kalidii</name>
    <dbReference type="NCBI Taxonomy" id="2931982"/>
    <lineage>
        <taxon>Bacteria</taxon>
        <taxon>Bacillati</taxon>
        <taxon>Actinomycetota</taxon>
        <taxon>Actinomycetes</taxon>
        <taxon>Mycobacteriales</taxon>
        <taxon>Corynebacteriaceae</taxon>
        <taxon>Corynebacterium</taxon>
    </lineage>
</organism>
<feature type="compositionally biased region" description="Low complexity" evidence="1">
    <location>
        <begin position="27"/>
        <end position="38"/>
    </location>
</feature>
<sequence>MTDTILRRTCAALTAAGLLVSVAACTSGDDSGTTSATSKDPSDMMLTDSDTPAGWEWSDASETLDDGDEGDMAELLESADAVVTDPEQCASIAPSVVSMLAVLHANPETTAAAGFLPQDSTDPGVVNAMVSTDPENTGMAMPDDFADCETFTQSSDLDREMPPVTLHAQVTDAEIVGAEDVHVITVVRDTESQAGDNPMSVVVGTVEGVAFRVDASGIDEPQILMDLADRQVDRIRGNDPDGR</sequence>
<reference evidence="3" key="1">
    <citation type="submission" date="2022-04" db="EMBL/GenBank/DDBJ databases">
        <title>Corynebacterium kalidii LD5P10.</title>
        <authorList>
            <person name="Sun J.Q."/>
        </authorList>
    </citation>
    <scope>NUCLEOTIDE SEQUENCE</scope>
    <source>
        <strain evidence="3">LD5P10</strain>
    </source>
</reference>
<keyword evidence="4" id="KW-1185">Reference proteome</keyword>
<evidence type="ECO:0000313" key="3">
    <source>
        <dbReference type="EMBL" id="MCJ7859114.1"/>
    </source>
</evidence>
<dbReference type="RefSeq" id="WP_244804838.1">
    <property type="nucleotide sequence ID" value="NZ_JALIEA010000016.1"/>
</dbReference>
<proteinExistence type="predicted"/>
<accession>A0A9X1WH87</accession>
<feature type="region of interest" description="Disordered" evidence="1">
    <location>
        <begin position="27"/>
        <end position="55"/>
    </location>
</feature>
<feature type="signal peptide" evidence="2">
    <location>
        <begin position="1"/>
        <end position="26"/>
    </location>
</feature>